<keyword evidence="6 7" id="KW-0472">Membrane</keyword>
<dbReference type="PROSITE" id="PS50850">
    <property type="entry name" value="MFS"/>
    <property type="match status" value="1"/>
</dbReference>
<dbReference type="Pfam" id="PF05977">
    <property type="entry name" value="MFS_3"/>
    <property type="match status" value="1"/>
</dbReference>
<accession>A0A7D3Y367</accession>
<feature type="transmembrane region" description="Helical" evidence="7">
    <location>
        <begin position="140"/>
        <end position="164"/>
    </location>
</feature>
<evidence type="ECO:0000259" key="8">
    <source>
        <dbReference type="PROSITE" id="PS50850"/>
    </source>
</evidence>
<gene>
    <name evidence="9" type="ORF">GXN76_02230</name>
</gene>
<evidence type="ECO:0000256" key="3">
    <source>
        <dbReference type="ARBA" id="ARBA00022475"/>
    </source>
</evidence>
<feature type="transmembrane region" description="Helical" evidence="7">
    <location>
        <begin position="254"/>
        <end position="272"/>
    </location>
</feature>
<reference evidence="9 10" key="1">
    <citation type="submission" date="2020-01" db="EMBL/GenBank/DDBJ databases">
        <authorList>
            <person name="Gulvik C.A."/>
            <person name="Batra D.G."/>
        </authorList>
    </citation>
    <scope>NUCLEOTIDE SEQUENCE [LARGE SCALE GENOMIC DNA]</scope>
    <source>
        <strain evidence="9 10">W9323</strain>
    </source>
</reference>
<dbReference type="KEGG" id="kpul:GXN76_02230"/>
<keyword evidence="4 7" id="KW-0812">Transmembrane</keyword>
<feature type="transmembrane region" description="Helical" evidence="7">
    <location>
        <begin position="284"/>
        <end position="301"/>
    </location>
</feature>
<evidence type="ECO:0000256" key="1">
    <source>
        <dbReference type="ARBA" id="ARBA00004651"/>
    </source>
</evidence>
<dbReference type="PRINTS" id="PR01988">
    <property type="entry name" value="EXPORTERBACE"/>
</dbReference>
<evidence type="ECO:0000256" key="2">
    <source>
        <dbReference type="ARBA" id="ARBA00022448"/>
    </source>
</evidence>
<feature type="domain" description="Major facilitator superfamily (MFS) profile" evidence="8">
    <location>
        <begin position="10"/>
        <end position="396"/>
    </location>
</feature>
<feature type="transmembrane region" description="Helical" evidence="7">
    <location>
        <begin position="47"/>
        <end position="68"/>
    </location>
</feature>
<evidence type="ECO:0000313" key="10">
    <source>
        <dbReference type="Proteomes" id="UP000503088"/>
    </source>
</evidence>
<dbReference type="InterPro" id="IPR020846">
    <property type="entry name" value="MFS_dom"/>
</dbReference>
<dbReference type="InterPro" id="IPR036259">
    <property type="entry name" value="MFS_trans_sf"/>
</dbReference>
<evidence type="ECO:0000256" key="6">
    <source>
        <dbReference type="ARBA" id="ARBA00023136"/>
    </source>
</evidence>
<feature type="transmembrane region" description="Helical" evidence="7">
    <location>
        <begin position="210"/>
        <end position="234"/>
    </location>
</feature>
<dbReference type="PANTHER" id="PTHR23513:SF11">
    <property type="entry name" value="STAPHYLOFERRIN A TRANSPORTER"/>
    <property type="match status" value="1"/>
</dbReference>
<feature type="transmembrane region" description="Helical" evidence="7">
    <location>
        <begin position="342"/>
        <end position="366"/>
    </location>
</feature>
<dbReference type="CDD" id="cd06173">
    <property type="entry name" value="MFS_MefA_like"/>
    <property type="match status" value="1"/>
</dbReference>
<evidence type="ECO:0000256" key="7">
    <source>
        <dbReference type="SAM" id="Phobius"/>
    </source>
</evidence>
<keyword evidence="3" id="KW-1003">Cell membrane</keyword>
<evidence type="ECO:0000256" key="5">
    <source>
        <dbReference type="ARBA" id="ARBA00022989"/>
    </source>
</evidence>
<dbReference type="PANTHER" id="PTHR23513">
    <property type="entry name" value="INTEGRAL MEMBRANE EFFLUX PROTEIN-RELATED"/>
    <property type="match status" value="1"/>
</dbReference>
<sequence length="407" mass="44487">MGEQKLWNRNFILLWLGNAQSYIGNSLYIVSLSYLVLELTGTPKYTAMAMASAAIPYIFSPVAGAIVDKINMKKCLVIGDLIRGSGMVVIGLLAWYDQLSISTIIMISFLIGVVGVIYRPSFGVLLPRLVPSADVGRANALNSMAAEISILLGFAFGGVLVAWLGSVWAIFLNGLSFYIMSLCIVAMDFPKIKAESQKRSGIWSEIKDGLQYLTSTKLLFMVPVILLVIKISYSPLEILMPLKMKGIGGGSKEYGLYFAFLSVGSLTTSMFLSKFGKNMNINRYTTIGLLVMMLAISGTAMEHSLNITYFYAVIFGIGSSLTVISNITFVQTKIEDAYRGRVFGVFGTIEQAGMPATLALIGYLVDYVKMEYILYSISVILLLTALVWFIINQNSSKESHASVKSSS</sequence>
<feature type="transmembrane region" description="Helical" evidence="7">
    <location>
        <begin position="307"/>
        <end position="330"/>
    </location>
</feature>
<dbReference type="Proteomes" id="UP000503088">
    <property type="component" value="Chromosome"/>
</dbReference>
<feature type="transmembrane region" description="Helical" evidence="7">
    <location>
        <begin position="170"/>
        <end position="189"/>
    </location>
</feature>
<feature type="transmembrane region" description="Helical" evidence="7">
    <location>
        <begin position="101"/>
        <end position="119"/>
    </location>
</feature>
<dbReference type="GO" id="GO:0005886">
    <property type="term" value="C:plasma membrane"/>
    <property type="evidence" value="ECO:0007669"/>
    <property type="project" value="UniProtKB-SubCell"/>
</dbReference>
<dbReference type="Gene3D" id="1.20.1250.20">
    <property type="entry name" value="MFS general substrate transporter like domains"/>
    <property type="match status" value="1"/>
</dbReference>
<keyword evidence="2" id="KW-0813">Transport</keyword>
<feature type="transmembrane region" description="Helical" evidence="7">
    <location>
        <begin position="12"/>
        <end position="35"/>
    </location>
</feature>
<dbReference type="InterPro" id="IPR022324">
    <property type="entry name" value="Bacilysin_exporter_BacE_put"/>
</dbReference>
<proteinExistence type="predicted"/>
<dbReference type="SUPFAM" id="SSF103473">
    <property type="entry name" value="MFS general substrate transporter"/>
    <property type="match status" value="1"/>
</dbReference>
<name>A0A7D3Y367_9BACL</name>
<dbReference type="GO" id="GO:0022857">
    <property type="term" value="F:transmembrane transporter activity"/>
    <property type="evidence" value="ECO:0007669"/>
    <property type="project" value="InterPro"/>
</dbReference>
<dbReference type="EMBL" id="CP048104">
    <property type="protein sequence ID" value="QKG83405.1"/>
    <property type="molecule type" value="Genomic_DNA"/>
</dbReference>
<comment type="subcellular location">
    <subcellularLocation>
        <location evidence="1">Cell membrane</location>
        <topology evidence="1">Multi-pass membrane protein</topology>
    </subcellularLocation>
</comment>
<keyword evidence="5 7" id="KW-1133">Transmembrane helix</keyword>
<dbReference type="AlphaFoldDB" id="A0A7D3Y367"/>
<evidence type="ECO:0000313" key="9">
    <source>
        <dbReference type="EMBL" id="QKG83405.1"/>
    </source>
</evidence>
<evidence type="ECO:0000256" key="4">
    <source>
        <dbReference type="ARBA" id="ARBA00022692"/>
    </source>
</evidence>
<dbReference type="RefSeq" id="WP_173220102.1">
    <property type="nucleotide sequence ID" value="NZ_CP048104.1"/>
</dbReference>
<keyword evidence="10" id="KW-1185">Reference proteome</keyword>
<protein>
    <submittedName>
        <fullName evidence="9">MFS transporter</fullName>
    </submittedName>
</protein>
<feature type="transmembrane region" description="Helical" evidence="7">
    <location>
        <begin position="75"/>
        <end position="95"/>
    </location>
</feature>
<feature type="transmembrane region" description="Helical" evidence="7">
    <location>
        <begin position="372"/>
        <end position="391"/>
    </location>
</feature>
<dbReference type="InterPro" id="IPR010290">
    <property type="entry name" value="TM_effector"/>
</dbReference>
<organism evidence="9 10">
    <name type="scientific">Kroppenstedtia pulmonis</name>
    <dbReference type="NCBI Taxonomy" id="1380685"/>
    <lineage>
        <taxon>Bacteria</taxon>
        <taxon>Bacillati</taxon>
        <taxon>Bacillota</taxon>
        <taxon>Bacilli</taxon>
        <taxon>Bacillales</taxon>
        <taxon>Thermoactinomycetaceae</taxon>
        <taxon>Kroppenstedtia</taxon>
    </lineage>
</organism>